<evidence type="ECO:0000256" key="8">
    <source>
        <dbReference type="PROSITE-ProRule" id="PRU00339"/>
    </source>
</evidence>
<keyword evidence="6" id="KW-0677">Repeat</keyword>
<protein>
    <recommendedName>
        <fullName evidence="3">protein O-GlcNAc transferase</fullName>
        <ecNumber evidence="3">2.4.1.255</ecNumber>
    </recommendedName>
</protein>
<gene>
    <name evidence="11" type="ORF">ACFPTO_10075</name>
</gene>
<name>A0ABW0J7U8_9BURK</name>
<sequence>MTRPKQRHLPRGALKPVAQSMPPADTGHGSALPTRAQGEAAIALFNAGRLDEANAAASALIEQFPAHPLGWKVRAISLYQLGQHLAAEPYLRRAHELLPNDPDVLQGYAALLEAKADHTDAERLCRKLLEVTPGHVEGTRLLGVILMATDREREAEQYLLQAAQLAPDSALVWNSLGSLYLRQGRVEEAMRQFLHSLDRDSGDAATWSNLLFCVTHSENVEPDALFAAHCGFAEPFEAPHKPHWPRHANSHEPERVLRIGFVSADLNRHPVANFIEPVLPHLARDTGLRLYAYSNTVRPDAITERLRRHFAQWRDASDMDDAALVRQIENDGIDILIDLSGHTGYNRLPAFARKPAPVQASWIGYPGTTGLTAIDYFLADRYWTPSAQFEAQFTEKIVYLPAVAPFLPEQDAPPLNELPALRNGYVTFGSFNRINKLQRNVVALWARLLRSVPTARLKIAAMPPDGALDAQLSQWFAEEGIESERLDFHPRMPVAEFLQLHHEVDIALDTFPFGGLTTALQSLWMGVPTLTLPGRTVPGRSGATVMGHAGLERFVASDTEDFERRGAALAADLPALAELRAGMRERCAASPMFQPEALARGVSEALRTMWRRWCAGQPPQSFDVSEESLIKPSALQTNVAMKNFVYQIYRSPETRAALDPGFIALDNTEPRPTSTDWPEYWPIRRFLTENTLDPAARYGLFPADFHEKTSLTANQVHQFLASTPDDVDVVTFSPCFSRGAPFRNMFEQAEYGTPGIAAVFEGVIESIAPGADGKTVLGNLVMSSVETVYGNCFVAKPRFWQSWLNVCEAIFTVAEANNSALARLLNAPVRSEPPMLARALVVERIASLLLSLTPAAWKVRPYDSMSMPDANVASACRNELIELDALKLAAIHTGNQVYYRKFLEQQRGVLKRIEALATPNQTSGLR</sequence>
<dbReference type="Pfam" id="PF13844">
    <property type="entry name" value="Glyco_transf_41"/>
    <property type="match status" value="2"/>
</dbReference>
<keyword evidence="7 8" id="KW-0802">TPR repeat</keyword>
<comment type="pathway">
    <text evidence="1">Protein modification; protein glycosylation.</text>
</comment>
<dbReference type="InterPro" id="IPR011990">
    <property type="entry name" value="TPR-like_helical_dom_sf"/>
</dbReference>
<evidence type="ECO:0000256" key="1">
    <source>
        <dbReference type="ARBA" id="ARBA00004922"/>
    </source>
</evidence>
<feature type="compositionally biased region" description="Basic residues" evidence="9">
    <location>
        <begin position="1"/>
        <end position="10"/>
    </location>
</feature>
<evidence type="ECO:0000256" key="4">
    <source>
        <dbReference type="ARBA" id="ARBA00022676"/>
    </source>
</evidence>
<dbReference type="EC" id="2.4.1.255" evidence="3"/>
<reference evidence="12" key="1">
    <citation type="journal article" date="2019" name="Int. J. Syst. Evol. Microbiol.">
        <title>The Global Catalogue of Microorganisms (GCM) 10K type strain sequencing project: providing services to taxonomists for standard genome sequencing and annotation.</title>
        <authorList>
            <consortium name="The Broad Institute Genomics Platform"/>
            <consortium name="The Broad Institute Genome Sequencing Center for Infectious Disease"/>
            <person name="Wu L."/>
            <person name="Ma J."/>
        </authorList>
    </citation>
    <scope>NUCLEOTIDE SEQUENCE [LARGE SCALE GENOMIC DNA]</scope>
    <source>
        <strain evidence="12">CCUG 56042</strain>
    </source>
</reference>
<dbReference type="InterPro" id="IPR019734">
    <property type="entry name" value="TPR_rpt"/>
</dbReference>
<evidence type="ECO:0000256" key="9">
    <source>
        <dbReference type="SAM" id="MobiDB-lite"/>
    </source>
</evidence>
<feature type="repeat" description="TPR" evidence="8">
    <location>
        <begin position="170"/>
        <end position="203"/>
    </location>
</feature>
<dbReference type="Pfam" id="PF13432">
    <property type="entry name" value="TPR_16"/>
    <property type="match status" value="2"/>
</dbReference>
<dbReference type="InterPro" id="IPR051939">
    <property type="entry name" value="Glycosyltr_41/O-GlcNAc_trsf"/>
</dbReference>
<comment type="similarity">
    <text evidence="2">Belongs to the glycosyltransferase 41 family. O-GlcNAc transferase subfamily.</text>
</comment>
<dbReference type="SUPFAM" id="SSF48452">
    <property type="entry name" value="TPR-like"/>
    <property type="match status" value="1"/>
</dbReference>
<feature type="domain" description="O-GlcNAc transferase C-terminal" evidence="10">
    <location>
        <begin position="422"/>
        <end position="596"/>
    </location>
</feature>
<organism evidence="11 12">
    <name type="scientific">Paraburkholderia denitrificans</name>
    <dbReference type="NCBI Taxonomy" id="694025"/>
    <lineage>
        <taxon>Bacteria</taxon>
        <taxon>Pseudomonadati</taxon>
        <taxon>Pseudomonadota</taxon>
        <taxon>Betaproteobacteria</taxon>
        <taxon>Burkholderiales</taxon>
        <taxon>Burkholderiaceae</taxon>
        <taxon>Paraburkholderia</taxon>
    </lineage>
</organism>
<comment type="caution">
    <text evidence="11">The sequence shown here is derived from an EMBL/GenBank/DDBJ whole genome shotgun (WGS) entry which is preliminary data.</text>
</comment>
<evidence type="ECO:0000256" key="6">
    <source>
        <dbReference type="ARBA" id="ARBA00022737"/>
    </source>
</evidence>
<evidence type="ECO:0000259" key="10">
    <source>
        <dbReference type="Pfam" id="PF13844"/>
    </source>
</evidence>
<evidence type="ECO:0000313" key="12">
    <source>
        <dbReference type="Proteomes" id="UP001596103"/>
    </source>
</evidence>
<dbReference type="PANTHER" id="PTHR44835">
    <property type="entry name" value="UDP-N-ACETYLGLUCOSAMINE--PEPTIDE N-ACETYLGLUCOSAMINYLTRANSFERASE SPINDLY-RELATED"/>
    <property type="match status" value="1"/>
</dbReference>
<dbReference type="Proteomes" id="UP001596103">
    <property type="component" value="Unassembled WGS sequence"/>
</dbReference>
<evidence type="ECO:0000313" key="11">
    <source>
        <dbReference type="EMBL" id="MFC5429147.1"/>
    </source>
</evidence>
<feature type="region of interest" description="Disordered" evidence="9">
    <location>
        <begin position="1"/>
        <end position="32"/>
    </location>
</feature>
<evidence type="ECO:0000256" key="5">
    <source>
        <dbReference type="ARBA" id="ARBA00022679"/>
    </source>
</evidence>
<keyword evidence="5" id="KW-0808">Transferase</keyword>
<dbReference type="Gene3D" id="3.40.50.11380">
    <property type="match status" value="1"/>
</dbReference>
<evidence type="ECO:0000256" key="7">
    <source>
        <dbReference type="ARBA" id="ARBA00022803"/>
    </source>
</evidence>
<dbReference type="Gene3D" id="1.25.40.10">
    <property type="entry name" value="Tetratricopeptide repeat domain"/>
    <property type="match status" value="1"/>
</dbReference>
<keyword evidence="12" id="KW-1185">Reference proteome</keyword>
<proteinExistence type="inferred from homology"/>
<keyword evidence="4" id="KW-0328">Glycosyltransferase</keyword>
<dbReference type="InterPro" id="IPR029489">
    <property type="entry name" value="OGT/SEC/SPY_C"/>
</dbReference>
<dbReference type="SMART" id="SM00028">
    <property type="entry name" value="TPR"/>
    <property type="match status" value="5"/>
</dbReference>
<dbReference type="Gene3D" id="3.40.50.2000">
    <property type="entry name" value="Glycogen Phosphorylase B"/>
    <property type="match status" value="1"/>
</dbReference>
<evidence type="ECO:0000256" key="2">
    <source>
        <dbReference type="ARBA" id="ARBA00005386"/>
    </source>
</evidence>
<evidence type="ECO:0000256" key="3">
    <source>
        <dbReference type="ARBA" id="ARBA00011970"/>
    </source>
</evidence>
<accession>A0ABW0J7U8</accession>
<dbReference type="EMBL" id="JBHSMP010000013">
    <property type="protein sequence ID" value="MFC5429147.1"/>
    <property type="molecule type" value="Genomic_DNA"/>
</dbReference>
<feature type="domain" description="O-GlcNAc transferase C-terminal" evidence="10">
    <location>
        <begin position="224"/>
        <end position="402"/>
    </location>
</feature>
<dbReference type="PANTHER" id="PTHR44835:SF1">
    <property type="entry name" value="PROTEIN O-GLCNAC TRANSFERASE"/>
    <property type="match status" value="1"/>
</dbReference>
<dbReference type="PROSITE" id="PS50005">
    <property type="entry name" value="TPR"/>
    <property type="match status" value="1"/>
</dbReference>
<dbReference type="RefSeq" id="WP_377711225.1">
    <property type="nucleotide sequence ID" value="NZ_JBHSMP010000013.1"/>
</dbReference>